<dbReference type="AlphaFoldDB" id="A0A1L7W1Q9"/>
<sequence length="106" mass="11823">MSLVVSLDIDRPNLTRVCSNRVGPSHPSSLPIQIAGATRGYPIGTRPFRAQDCNDDINRDNVLIYLPPRHLLVIRCGFDRIKSPPNILAHPSMPDSTRTLPKTHLF</sequence>
<dbReference type="EMBL" id="FJOF01000010">
    <property type="protein sequence ID" value="CZR46587.1"/>
    <property type="molecule type" value="Genomic_DNA"/>
</dbReference>
<evidence type="ECO:0000313" key="2">
    <source>
        <dbReference type="Proteomes" id="UP000183971"/>
    </source>
</evidence>
<keyword evidence="2" id="KW-1185">Reference proteome</keyword>
<accession>A0A1L7W1Q9</accession>
<name>A0A1L7W1Q9_FUSPR</name>
<proteinExistence type="predicted"/>
<gene>
    <name evidence="1" type="ORF">FPRO_12037</name>
</gene>
<dbReference type="RefSeq" id="XP_031087121.1">
    <property type="nucleotide sequence ID" value="XM_031221576.1"/>
</dbReference>
<evidence type="ECO:0000313" key="1">
    <source>
        <dbReference type="EMBL" id="CZR46587.1"/>
    </source>
</evidence>
<organism evidence="1 2">
    <name type="scientific">Fusarium proliferatum (strain ET1)</name>
    <name type="common">Orchid endophyte fungus</name>
    <dbReference type="NCBI Taxonomy" id="1227346"/>
    <lineage>
        <taxon>Eukaryota</taxon>
        <taxon>Fungi</taxon>
        <taxon>Dikarya</taxon>
        <taxon>Ascomycota</taxon>
        <taxon>Pezizomycotina</taxon>
        <taxon>Sordariomycetes</taxon>
        <taxon>Hypocreomycetidae</taxon>
        <taxon>Hypocreales</taxon>
        <taxon>Nectriaceae</taxon>
        <taxon>Fusarium</taxon>
        <taxon>Fusarium fujikuroi species complex</taxon>
    </lineage>
</organism>
<dbReference type="GeneID" id="42056903"/>
<dbReference type="VEuPathDB" id="FungiDB:FPRO_12037"/>
<comment type="caution">
    <text evidence="1">The sequence shown here is derived from an EMBL/GenBank/DDBJ whole genome shotgun (WGS) entry which is preliminary data.</text>
</comment>
<reference evidence="2" key="1">
    <citation type="journal article" date="2016" name="Genome Biol. Evol.">
        <title>Comparative 'omics' of the Fusarium fujikuroi species complex highlights differences in genetic potential and metabolite synthesis.</title>
        <authorList>
            <person name="Niehaus E.-M."/>
            <person name="Muensterkoetter M."/>
            <person name="Proctor R.H."/>
            <person name="Brown D.W."/>
            <person name="Sharon A."/>
            <person name="Idan Y."/>
            <person name="Oren-Young L."/>
            <person name="Sieber C.M."/>
            <person name="Novak O."/>
            <person name="Pencik A."/>
            <person name="Tarkowska D."/>
            <person name="Hromadova K."/>
            <person name="Freeman S."/>
            <person name="Maymon M."/>
            <person name="Elazar M."/>
            <person name="Youssef S.A."/>
            <person name="El-Shabrawy E.S.M."/>
            <person name="Shalaby A.B.A."/>
            <person name="Houterman P."/>
            <person name="Brock N.L."/>
            <person name="Burkhardt I."/>
            <person name="Tsavkelova E.A."/>
            <person name="Dickschat J.S."/>
            <person name="Galuszka P."/>
            <person name="Gueldener U."/>
            <person name="Tudzynski B."/>
        </authorList>
    </citation>
    <scope>NUCLEOTIDE SEQUENCE [LARGE SCALE GENOMIC DNA]</scope>
    <source>
        <strain evidence="2">ET1</strain>
    </source>
</reference>
<dbReference type="Proteomes" id="UP000183971">
    <property type="component" value="Unassembled WGS sequence"/>
</dbReference>
<protein>
    <submittedName>
        <fullName evidence="1">Uncharacterized protein</fullName>
    </submittedName>
</protein>